<dbReference type="OrthoDB" id="1436039at2759"/>
<gene>
    <name evidence="2" type="ORF">TSUD_138560</name>
</gene>
<organism evidence="2 3">
    <name type="scientific">Trifolium subterraneum</name>
    <name type="common">Subterranean clover</name>
    <dbReference type="NCBI Taxonomy" id="3900"/>
    <lineage>
        <taxon>Eukaryota</taxon>
        <taxon>Viridiplantae</taxon>
        <taxon>Streptophyta</taxon>
        <taxon>Embryophyta</taxon>
        <taxon>Tracheophyta</taxon>
        <taxon>Spermatophyta</taxon>
        <taxon>Magnoliopsida</taxon>
        <taxon>eudicotyledons</taxon>
        <taxon>Gunneridae</taxon>
        <taxon>Pentapetalae</taxon>
        <taxon>rosids</taxon>
        <taxon>fabids</taxon>
        <taxon>Fabales</taxon>
        <taxon>Fabaceae</taxon>
        <taxon>Papilionoideae</taxon>
        <taxon>50 kb inversion clade</taxon>
        <taxon>NPAAA clade</taxon>
        <taxon>Hologalegina</taxon>
        <taxon>IRL clade</taxon>
        <taxon>Trifolieae</taxon>
        <taxon>Trifolium</taxon>
    </lineage>
</organism>
<dbReference type="AlphaFoldDB" id="A0A2Z6LTS7"/>
<evidence type="ECO:0000313" key="2">
    <source>
        <dbReference type="EMBL" id="GAU22731.1"/>
    </source>
</evidence>
<name>A0A2Z6LTS7_TRISU</name>
<dbReference type="Pfam" id="PF13966">
    <property type="entry name" value="zf-RVT"/>
    <property type="match status" value="1"/>
</dbReference>
<dbReference type="InterPro" id="IPR026960">
    <property type="entry name" value="RVT-Znf"/>
</dbReference>
<dbReference type="EMBL" id="DF973252">
    <property type="protein sequence ID" value="GAU22731.1"/>
    <property type="molecule type" value="Genomic_DNA"/>
</dbReference>
<dbReference type="Proteomes" id="UP000242715">
    <property type="component" value="Unassembled WGS sequence"/>
</dbReference>
<evidence type="ECO:0000313" key="3">
    <source>
        <dbReference type="Proteomes" id="UP000242715"/>
    </source>
</evidence>
<dbReference type="PANTHER" id="PTHR33116:SF78">
    <property type="entry name" value="OS12G0587133 PROTEIN"/>
    <property type="match status" value="1"/>
</dbReference>
<proteinExistence type="predicted"/>
<accession>A0A2Z6LTS7</accession>
<keyword evidence="3" id="KW-1185">Reference proteome</keyword>
<sequence>MVRNFLWKGTTNTGINLVGWDKITKPKNKGGLGIRKAREANTALLGKLVWNIHQDKDVLWVQIMKHKYVKDDIFITITKKQGSVTWNSIMKALLAIKDGFQFRLGDGNSSFWYTNWSGCGILANQVMYVDIHDLQMRVRDVYIYGKFNLNSLYTHIPPEIVNHLNLLPVCLNPRVADRYTWKGNLNGLYTAQDGYHWLNRVKPTNSSTKDISWSWLWHIEAPEKIKFFLWTALHNSLPTRAMLSHRGLLSVYACPMCNAAEETTMHCLRDCEFIKHLWKTIGYTDQTFFQGDNLYAWLRKGCDSPSMFMFLAAVWWIWRARNKLCLANELVSQFTIRRCIGDYTLLLQKCYFKQKSTSSSRLVCWNAHDGTNMILNVDGSSIGNP</sequence>
<evidence type="ECO:0000259" key="1">
    <source>
        <dbReference type="Pfam" id="PF13966"/>
    </source>
</evidence>
<reference evidence="3" key="1">
    <citation type="journal article" date="2017" name="Front. Plant Sci.">
        <title>Climate Clever Clovers: New Paradigm to Reduce the Environmental Footprint of Ruminants by Breeding Low Methanogenic Forages Utilizing Haplotype Variation.</title>
        <authorList>
            <person name="Kaur P."/>
            <person name="Appels R."/>
            <person name="Bayer P.E."/>
            <person name="Keeble-Gagnere G."/>
            <person name="Wang J."/>
            <person name="Hirakawa H."/>
            <person name="Shirasawa K."/>
            <person name="Vercoe P."/>
            <person name="Stefanova K."/>
            <person name="Durmic Z."/>
            <person name="Nichols P."/>
            <person name="Revell C."/>
            <person name="Isobe S.N."/>
            <person name="Edwards D."/>
            <person name="Erskine W."/>
        </authorList>
    </citation>
    <scope>NUCLEOTIDE SEQUENCE [LARGE SCALE GENOMIC DNA]</scope>
    <source>
        <strain evidence="3">cv. Daliak</strain>
    </source>
</reference>
<protein>
    <recommendedName>
        <fullName evidence="1">Reverse transcriptase zinc-binding domain-containing protein</fullName>
    </recommendedName>
</protein>
<feature type="domain" description="Reverse transcriptase zinc-binding" evidence="1">
    <location>
        <begin position="193"/>
        <end position="278"/>
    </location>
</feature>
<dbReference type="PANTHER" id="PTHR33116">
    <property type="entry name" value="REVERSE TRANSCRIPTASE ZINC-BINDING DOMAIN-CONTAINING PROTEIN-RELATED-RELATED"/>
    <property type="match status" value="1"/>
</dbReference>